<evidence type="ECO:0000313" key="3">
    <source>
        <dbReference type="Proteomes" id="UP000823865"/>
    </source>
</evidence>
<dbReference type="SUPFAM" id="SSF47413">
    <property type="entry name" value="lambda repressor-like DNA-binding domains"/>
    <property type="match status" value="1"/>
</dbReference>
<dbReference type="EMBL" id="JAHLFU010000251">
    <property type="protein sequence ID" value="MBU3854560.1"/>
    <property type="molecule type" value="Genomic_DNA"/>
</dbReference>
<gene>
    <name evidence="2" type="ORF">H9789_12245</name>
</gene>
<name>A0A9E2L7W7_9BACT</name>
<feature type="domain" description="HTH cro/C1-type" evidence="1">
    <location>
        <begin position="37"/>
        <end position="88"/>
    </location>
</feature>
<proteinExistence type="predicted"/>
<sequence>MITNRRRSSATLTKIISSITDEDKRRTRDRMLIAVKIAEALEAKNLSQKAFAKLMGKNESEISEWLSGNRNFTVDTLSDIGNCLGIHLLPTSDMRTKRISTVATYRKVNKKRSPSPYIMSGCNIFTSFTGKWNTSNDNILVIA</sequence>
<reference evidence="2" key="2">
    <citation type="submission" date="2021-04" db="EMBL/GenBank/DDBJ databases">
        <authorList>
            <person name="Gilroy R."/>
        </authorList>
    </citation>
    <scope>NUCLEOTIDE SEQUENCE</scope>
    <source>
        <strain evidence="2">G3-2149</strain>
    </source>
</reference>
<dbReference type="Proteomes" id="UP000823865">
    <property type="component" value="Unassembled WGS sequence"/>
</dbReference>
<evidence type="ECO:0000259" key="1">
    <source>
        <dbReference type="PROSITE" id="PS50943"/>
    </source>
</evidence>
<accession>A0A9E2L7W7</accession>
<dbReference type="Gene3D" id="1.10.260.40">
    <property type="entry name" value="lambda repressor-like DNA-binding domains"/>
    <property type="match status" value="1"/>
</dbReference>
<dbReference type="InterPro" id="IPR010982">
    <property type="entry name" value="Lambda_DNA-bd_dom_sf"/>
</dbReference>
<dbReference type="PROSITE" id="PS50943">
    <property type="entry name" value="HTH_CROC1"/>
    <property type="match status" value="1"/>
</dbReference>
<dbReference type="InterPro" id="IPR001387">
    <property type="entry name" value="Cro/C1-type_HTH"/>
</dbReference>
<reference evidence="2" key="1">
    <citation type="journal article" date="2021" name="PeerJ">
        <title>Extensive microbial diversity within the chicken gut microbiome revealed by metagenomics and culture.</title>
        <authorList>
            <person name="Gilroy R."/>
            <person name="Ravi A."/>
            <person name="Getino M."/>
            <person name="Pursley I."/>
            <person name="Horton D.L."/>
            <person name="Alikhan N.F."/>
            <person name="Baker D."/>
            <person name="Gharbi K."/>
            <person name="Hall N."/>
            <person name="Watson M."/>
            <person name="Adriaenssens E.M."/>
            <person name="Foster-Nyarko E."/>
            <person name="Jarju S."/>
            <person name="Secka A."/>
            <person name="Antonio M."/>
            <person name="Oren A."/>
            <person name="Chaudhuri R.R."/>
            <person name="La Ragione R."/>
            <person name="Hildebrand F."/>
            <person name="Pallen M.J."/>
        </authorList>
    </citation>
    <scope>NUCLEOTIDE SEQUENCE</scope>
    <source>
        <strain evidence="2">G3-2149</strain>
    </source>
</reference>
<dbReference type="GO" id="GO:0003677">
    <property type="term" value="F:DNA binding"/>
    <property type="evidence" value="ECO:0007669"/>
    <property type="project" value="InterPro"/>
</dbReference>
<dbReference type="CDD" id="cd00093">
    <property type="entry name" value="HTH_XRE"/>
    <property type="match status" value="1"/>
</dbReference>
<dbReference type="SMART" id="SM00530">
    <property type="entry name" value="HTH_XRE"/>
    <property type="match status" value="1"/>
</dbReference>
<dbReference type="AlphaFoldDB" id="A0A9E2L7W7"/>
<evidence type="ECO:0000313" key="2">
    <source>
        <dbReference type="EMBL" id="MBU3854560.1"/>
    </source>
</evidence>
<organism evidence="2 3">
    <name type="scientific">Candidatus Paraprevotella stercoravium</name>
    <dbReference type="NCBI Taxonomy" id="2838725"/>
    <lineage>
        <taxon>Bacteria</taxon>
        <taxon>Pseudomonadati</taxon>
        <taxon>Bacteroidota</taxon>
        <taxon>Bacteroidia</taxon>
        <taxon>Bacteroidales</taxon>
        <taxon>Prevotellaceae</taxon>
        <taxon>Paraprevotella</taxon>
    </lineage>
</organism>
<protein>
    <submittedName>
        <fullName evidence="2">Helix-turn-helix transcriptional regulator</fullName>
    </submittedName>
</protein>
<dbReference type="Pfam" id="PF01381">
    <property type="entry name" value="HTH_3"/>
    <property type="match status" value="1"/>
</dbReference>
<comment type="caution">
    <text evidence="2">The sequence shown here is derived from an EMBL/GenBank/DDBJ whole genome shotgun (WGS) entry which is preliminary data.</text>
</comment>